<organism evidence="1 2">
    <name type="scientific">Anaerobaca lacustris</name>
    <dbReference type="NCBI Taxonomy" id="3044600"/>
    <lineage>
        <taxon>Bacteria</taxon>
        <taxon>Pseudomonadati</taxon>
        <taxon>Planctomycetota</taxon>
        <taxon>Phycisphaerae</taxon>
        <taxon>Sedimentisphaerales</taxon>
        <taxon>Anaerobacaceae</taxon>
        <taxon>Anaerobaca</taxon>
    </lineage>
</organism>
<evidence type="ECO:0000313" key="1">
    <source>
        <dbReference type="EMBL" id="MDI6448989.1"/>
    </source>
</evidence>
<comment type="caution">
    <text evidence="1">The sequence shown here is derived from an EMBL/GenBank/DDBJ whole genome shotgun (WGS) entry which is preliminary data.</text>
</comment>
<dbReference type="InterPro" id="IPR003748">
    <property type="entry name" value="DUF169"/>
</dbReference>
<dbReference type="Pfam" id="PF02596">
    <property type="entry name" value="DUF169"/>
    <property type="match status" value="1"/>
</dbReference>
<evidence type="ECO:0000313" key="2">
    <source>
        <dbReference type="Proteomes" id="UP001431776"/>
    </source>
</evidence>
<reference evidence="1" key="1">
    <citation type="submission" date="2023-05" db="EMBL/GenBank/DDBJ databases">
        <title>Anaerotaeda fermentans gen. nov., sp. nov., a novel anaerobic planctomycete of the new family within the order Sedimentisphaerales isolated from Taman Peninsula, Russia.</title>
        <authorList>
            <person name="Khomyakova M.A."/>
            <person name="Merkel A.Y."/>
            <person name="Slobodkin A.I."/>
        </authorList>
    </citation>
    <scope>NUCLEOTIDE SEQUENCE</scope>
    <source>
        <strain evidence="1">M17dextr</strain>
    </source>
</reference>
<dbReference type="RefSeq" id="WP_349244398.1">
    <property type="nucleotide sequence ID" value="NZ_JASCXX010000008.1"/>
</dbReference>
<accession>A0AAW6TZY7</accession>
<keyword evidence="2" id="KW-1185">Reference proteome</keyword>
<gene>
    <name evidence="1" type="ORF">QJ522_08035</name>
</gene>
<sequence>MDMNAQQEFLRLWNHHFPGAALPITFQYTEVAEAVERVKPPTGHRCIFADLSRVRAGQSLCFDAESIGCFGGKRYAGFSDSPMPDFEYFLSCGIPGKLEGERYKKTPELVKAWMAQVPRLQAPARFLAFKRWDKLEEADQPDVVIFFAEADVLSGLFTLANFDMATPDGVRAPFGAGCAATIQYPYLEKRSDTPRAVLGLFDVSARPFVSGDTLTFSVPMNRFGRMIAHMEESFLITKSWSSVRKRMARAHADASEQSL</sequence>
<name>A0AAW6TZY7_9BACT</name>
<dbReference type="Proteomes" id="UP001431776">
    <property type="component" value="Unassembled WGS sequence"/>
</dbReference>
<dbReference type="AlphaFoldDB" id="A0AAW6TZY7"/>
<protein>
    <submittedName>
        <fullName evidence="1">DUF169 domain-containing protein</fullName>
    </submittedName>
</protein>
<proteinExistence type="predicted"/>
<dbReference type="EMBL" id="JASCXX010000008">
    <property type="protein sequence ID" value="MDI6448989.1"/>
    <property type="molecule type" value="Genomic_DNA"/>
</dbReference>